<evidence type="ECO:0000313" key="2">
    <source>
        <dbReference type="Proteomes" id="UP000678499"/>
    </source>
</evidence>
<dbReference type="Proteomes" id="UP000678499">
    <property type="component" value="Unassembled WGS sequence"/>
</dbReference>
<organism evidence="1">
    <name type="scientific">Notodromas monacha</name>
    <dbReference type="NCBI Taxonomy" id="399045"/>
    <lineage>
        <taxon>Eukaryota</taxon>
        <taxon>Metazoa</taxon>
        <taxon>Ecdysozoa</taxon>
        <taxon>Arthropoda</taxon>
        <taxon>Crustacea</taxon>
        <taxon>Oligostraca</taxon>
        <taxon>Ostracoda</taxon>
        <taxon>Podocopa</taxon>
        <taxon>Podocopida</taxon>
        <taxon>Cypridocopina</taxon>
        <taxon>Cypridoidea</taxon>
        <taxon>Cyprididae</taxon>
        <taxon>Notodromas</taxon>
    </lineage>
</organism>
<dbReference type="EMBL" id="CAJPEX010003378">
    <property type="protein sequence ID" value="CAG0922163.1"/>
    <property type="molecule type" value="Genomic_DNA"/>
</dbReference>
<reference evidence="1" key="1">
    <citation type="submission" date="2020-11" db="EMBL/GenBank/DDBJ databases">
        <authorList>
            <person name="Tran Van P."/>
        </authorList>
    </citation>
    <scope>NUCLEOTIDE SEQUENCE</scope>
</reference>
<sequence>MYVTAVMSQTQLKHLAATGQENWLYFEATEICRKIGLSLGKTVPGQPPAGQFTVAHPPAVKCRSLQLPARAVLGLSNPQPTKPRSGHPIVGAPQQSVTQLLGFLDNRVTGPQFGGLGIGETKHCPGWQLEGPAFDGWRVRDRSLASKYNQFSWPVAARCLSCVWDMTAVTYMTKTLLHRRMKSFIALFALICFAAIVSKSTNASPIQDSAESKDICCFGCVNCKTELNENKDICCDVCYICKDHEGVHQSDESKMFLARISSQMKSFIAFFALVCFVVVVSDLTDASEIQDSAESKDICCFGCVNCKTELNENKDICCDVCYICKNHEGVHQSHGSKMIIMKSYIASTLILVAIFASSEGKNVNLPAAKCLGCIHEFCPTTKSCFQACEIGNWDACYSCLSSTCEICDPLCYQQVDYHDDDRTCPD</sequence>
<dbReference type="EMBL" id="OA885415">
    <property type="protein sequence ID" value="CAD7282011.1"/>
    <property type="molecule type" value="Genomic_DNA"/>
</dbReference>
<proteinExistence type="predicted"/>
<dbReference type="AlphaFoldDB" id="A0A7R9BXW8"/>
<accession>A0A7R9BXW8</accession>
<protein>
    <submittedName>
        <fullName evidence="1">Uncharacterized protein</fullName>
    </submittedName>
</protein>
<gene>
    <name evidence="1" type="ORF">NMOB1V02_LOCUS9643</name>
</gene>
<name>A0A7R9BXW8_9CRUS</name>
<evidence type="ECO:0000313" key="1">
    <source>
        <dbReference type="EMBL" id="CAD7282011.1"/>
    </source>
</evidence>
<feature type="non-terminal residue" evidence="1">
    <location>
        <position position="1"/>
    </location>
</feature>
<keyword evidence="2" id="KW-1185">Reference proteome</keyword>